<evidence type="ECO:0000313" key="3">
    <source>
        <dbReference type="EMBL" id="HGF87610.1"/>
    </source>
</evidence>
<name>A0A7C2NGK5_ARCFL</name>
<organism evidence="1">
    <name type="scientific">Archaeoglobus fulgidus</name>
    <dbReference type="NCBI Taxonomy" id="2234"/>
    <lineage>
        <taxon>Archaea</taxon>
        <taxon>Methanobacteriati</taxon>
        <taxon>Methanobacteriota</taxon>
        <taxon>Archaeoglobi</taxon>
        <taxon>Archaeoglobales</taxon>
        <taxon>Archaeoglobaceae</taxon>
        <taxon>Archaeoglobus</taxon>
    </lineage>
</organism>
<dbReference type="EMBL" id="DTLB01000005">
    <property type="protein sequence ID" value="HFW31520.1"/>
    <property type="molecule type" value="Genomic_DNA"/>
</dbReference>
<dbReference type="EMBL" id="DSCQ01000065">
    <property type="protein sequence ID" value="HET21435.1"/>
    <property type="molecule type" value="Genomic_DNA"/>
</dbReference>
<evidence type="ECO:0000313" key="1">
    <source>
        <dbReference type="EMBL" id="HET21435.1"/>
    </source>
</evidence>
<evidence type="ECO:0000313" key="2">
    <source>
        <dbReference type="EMBL" id="HFW31520.1"/>
    </source>
</evidence>
<reference evidence="1" key="1">
    <citation type="journal article" date="2020" name="mSystems">
        <title>Genome- and Community-Level Interaction Insights into Carbon Utilization and Element Cycling Functions of Hydrothermarchaeota in Hydrothermal Sediment.</title>
        <authorList>
            <person name="Zhou Z."/>
            <person name="Liu Y."/>
            <person name="Xu W."/>
            <person name="Pan J."/>
            <person name="Luo Z.H."/>
            <person name="Li M."/>
        </authorList>
    </citation>
    <scope>NUCLEOTIDE SEQUENCE [LARGE SCALE GENOMIC DNA]</scope>
    <source>
        <strain evidence="1">SpSt-12</strain>
        <strain evidence="3">SpSt-38</strain>
        <strain evidence="2">SpSt-87</strain>
    </source>
</reference>
<sequence length="71" mass="8532">MSYIEIECPICDDGKLHRVEVLERREGKFRRRNAEFDAEIYIVICRDCGTKGIVRRVEQIKMESYEFPFED</sequence>
<dbReference type="AlphaFoldDB" id="A0A7C2NGK5"/>
<protein>
    <submittedName>
        <fullName evidence="1">Uncharacterized protein</fullName>
    </submittedName>
</protein>
<proteinExistence type="predicted"/>
<comment type="caution">
    <text evidence="1">The sequence shown here is derived from an EMBL/GenBank/DDBJ whole genome shotgun (WGS) entry which is preliminary data.</text>
</comment>
<dbReference type="EMBL" id="DSQD01000132">
    <property type="protein sequence ID" value="HGF87610.1"/>
    <property type="molecule type" value="Genomic_DNA"/>
</dbReference>
<gene>
    <name evidence="1" type="ORF">ENN70_05005</name>
    <name evidence="3" type="ORF">ENR21_04225</name>
    <name evidence="2" type="ORF">ENW66_00995</name>
</gene>
<accession>A0A7C2NGK5</accession>